<evidence type="ECO:0000256" key="2">
    <source>
        <dbReference type="ARBA" id="ARBA00022679"/>
    </source>
</evidence>
<feature type="region of interest" description="Disordered" evidence="11">
    <location>
        <begin position="458"/>
        <end position="506"/>
    </location>
</feature>
<feature type="transmembrane region" description="Helical" evidence="10">
    <location>
        <begin position="78"/>
        <end position="96"/>
    </location>
</feature>
<comment type="subcellular location">
    <subcellularLocation>
        <location evidence="1">Membrane</location>
        <topology evidence="1">Multi-pass membrane protein</topology>
    </subcellularLocation>
</comment>
<sequence>MDVGQETKTTRRAGEHAGGRAGAAASSAGTPGRAPLKPDELLWVTCTTALILFLALSPQLFVLWPYFRRTPTFTARQLLHALAPFNAGIAAIFYNYRLCIVSSPGRTPHGWQPDWDALGIDPPHQHSTCAHTAAKQAPSDESLSSESSTDGEGEDDEDEGGALLPKEKRKRADPLAVPRFCKTCDAYKPPRAHHCKHCKACTLRMDHHCPWIANCVGHGNAPHFLRFLYAVQYSILYHFALLSARIADWWSPPGAFWIAPGNAEMVLILLNYIAGIIVLLLVGVFCIYHTWLLCSGTTTIESSERDRVRTMVRRGRIREIRYPFDLGAYANICAVLGPTPLHWVIPGLRTQRGDGLMYDCRQGTPSWLPYAWPPRDPTHPLHNHYAQGGSNAERRIDRRALRKKRDELERGWEWERNRHRDYLGRGEEEEDADDDDYDHEEQVAAAYATGTAFTYGAERLNPGLRPSNSYQRRAEAHSPHFDANGGGGGGGGGGEDGLRTRVRRGSEGLEVKPRRFDLAFAHEQREWERAQDVDAQLAQDMMWPSADADFSTGGLPSAFDDDDADDTDGQDEASSHVE</sequence>
<reference evidence="13" key="1">
    <citation type="journal article" date="2023" name="PhytoFront">
        <title>Draft Genome Resources of Seven Strains of Tilletia horrida, Causal Agent of Kernel Smut of Rice.</title>
        <authorList>
            <person name="Khanal S."/>
            <person name="Antony Babu S."/>
            <person name="Zhou X.G."/>
        </authorList>
    </citation>
    <scope>NUCLEOTIDE SEQUENCE</scope>
    <source>
        <strain evidence="13">TX3</strain>
    </source>
</reference>
<keyword evidence="4 10" id="KW-1133">Transmembrane helix</keyword>
<comment type="caution">
    <text evidence="13">The sequence shown here is derived from an EMBL/GenBank/DDBJ whole genome shotgun (WGS) entry which is preliminary data.</text>
</comment>
<protein>
    <recommendedName>
        <fullName evidence="10">Palmitoyltransferase</fullName>
        <ecNumber evidence="10">2.3.1.225</ecNumber>
    </recommendedName>
</protein>
<evidence type="ECO:0000313" key="14">
    <source>
        <dbReference type="Proteomes" id="UP001176521"/>
    </source>
</evidence>
<proteinExistence type="inferred from homology"/>
<evidence type="ECO:0000256" key="1">
    <source>
        <dbReference type="ARBA" id="ARBA00004141"/>
    </source>
</evidence>
<feature type="compositionally biased region" description="Acidic residues" evidence="11">
    <location>
        <begin position="559"/>
        <end position="571"/>
    </location>
</feature>
<dbReference type="Pfam" id="PF01529">
    <property type="entry name" value="DHHC"/>
    <property type="match status" value="1"/>
</dbReference>
<organism evidence="13 14">
    <name type="scientific">Tilletia horrida</name>
    <dbReference type="NCBI Taxonomy" id="155126"/>
    <lineage>
        <taxon>Eukaryota</taxon>
        <taxon>Fungi</taxon>
        <taxon>Dikarya</taxon>
        <taxon>Basidiomycota</taxon>
        <taxon>Ustilaginomycotina</taxon>
        <taxon>Exobasidiomycetes</taxon>
        <taxon>Tilletiales</taxon>
        <taxon>Tilletiaceae</taxon>
        <taxon>Tilletia</taxon>
    </lineage>
</organism>
<keyword evidence="2 10" id="KW-0808">Transferase</keyword>
<gene>
    <name evidence="13" type="primary">PFA4</name>
    <name evidence="13" type="ORF">OC842_002268</name>
</gene>
<keyword evidence="8 10" id="KW-0012">Acyltransferase</keyword>
<evidence type="ECO:0000313" key="13">
    <source>
        <dbReference type="EMBL" id="KAK0535561.1"/>
    </source>
</evidence>
<dbReference type="GO" id="GO:0016020">
    <property type="term" value="C:membrane"/>
    <property type="evidence" value="ECO:0007669"/>
    <property type="project" value="UniProtKB-SubCell"/>
</dbReference>
<evidence type="ECO:0000256" key="4">
    <source>
        <dbReference type="ARBA" id="ARBA00022989"/>
    </source>
</evidence>
<comment type="catalytic activity">
    <reaction evidence="9 10">
        <text>L-cysteinyl-[protein] + hexadecanoyl-CoA = S-hexadecanoyl-L-cysteinyl-[protein] + CoA</text>
        <dbReference type="Rhea" id="RHEA:36683"/>
        <dbReference type="Rhea" id="RHEA-COMP:10131"/>
        <dbReference type="Rhea" id="RHEA-COMP:11032"/>
        <dbReference type="ChEBI" id="CHEBI:29950"/>
        <dbReference type="ChEBI" id="CHEBI:57287"/>
        <dbReference type="ChEBI" id="CHEBI:57379"/>
        <dbReference type="ChEBI" id="CHEBI:74151"/>
        <dbReference type="EC" id="2.3.1.225"/>
    </reaction>
</comment>
<feature type="compositionally biased region" description="Basic and acidic residues" evidence="11">
    <location>
        <begin position="8"/>
        <end position="18"/>
    </location>
</feature>
<dbReference type="AlphaFoldDB" id="A0AAN6GE06"/>
<evidence type="ECO:0000256" key="8">
    <source>
        <dbReference type="ARBA" id="ARBA00023315"/>
    </source>
</evidence>
<dbReference type="PANTHER" id="PTHR12246">
    <property type="entry name" value="PALMITOYLTRANSFERASE ZDHHC16"/>
    <property type="match status" value="1"/>
</dbReference>
<evidence type="ECO:0000256" key="9">
    <source>
        <dbReference type="ARBA" id="ARBA00048048"/>
    </source>
</evidence>
<feature type="transmembrane region" description="Helical" evidence="10">
    <location>
        <begin position="227"/>
        <end position="246"/>
    </location>
</feature>
<feature type="region of interest" description="Disordered" evidence="11">
    <location>
        <begin position="538"/>
        <end position="578"/>
    </location>
</feature>
<evidence type="ECO:0000256" key="5">
    <source>
        <dbReference type="ARBA" id="ARBA00023136"/>
    </source>
</evidence>
<keyword evidence="3 10" id="KW-0812">Transmembrane</keyword>
<dbReference type="InterPro" id="IPR001594">
    <property type="entry name" value="Palmitoyltrfase_DHHC"/>
</dbReference>
<keyword evidence="6" id="KW-0564">Palmitate</keyword>
<feature type="compositionally biased region" description="Basic and acidic residues" evidence="11">
    <location>
        <begin position="496"/>
        <end position="506"/>
    </location>
</feature>
<comment type="domain">
    <text evidence="10">The DHHC domain is required for palmitoyltransferase activity.</text>
</comment>
<name>A0AAN6GE06_9BASI</name>
<keyword evidence="5 10" id="KW-0472">Membrane</keyword>
<dbReference type="EMBL" id="JAPDMQ010000093">
    <property type="protein sequence ID" value="KAK0535561.1"/>
    <property type="molecule type" value="Genomic_DNA"/>
</dbReference>
<comment type="similarity">
    <text evidence="10">Belongs to the DHHC palmitoyltransferase family.</text>
</comment>
<dbReference type="GO" id="GO:0019706">
    <property type="term" value="F:protein-cysteine S-palmitoyltransferase activity"/>
    <property type="evidence" value="ECO:0007669"/>
    <property type="project" value="UniProtKB-EC"/>
</dbReference>
<dbReference type="Proteomes" id="UP001176521">
    <property type="component" value="Unassembled WGS sequence"/>
</dbReference>
<keyword evidence="7" id="KW-0449">Lipoprotein</keyword>
<dbReference type="PROSITE" id="PS50216">
    <property type="entry name" value="DHHC"/>
    <property type="match status" value="1"/>
</dbReference>
<dbReference type="EC" id="2.3.1.225" evidence="10"/>
<evidence type="ECO:0000256" key="7">
    <source>
        <dbReference type="ARBA" id="ARBA00023288"/>
    </source>
</evidence>
<feature type="domain" description="Palmitoyltransferase DHHC" evidence="12">
    <location>
        <begin position="179"/>
        <end position="303"/>
    </location>
</feature>
<evidence type="ECO:0000256" key="6">
    <source>
        <dbReference type="ARBA" id="ARBA00023139"/>
    </source>
</evidence>
<evidence type="ECO:0000256" key="10">
    <source>
        <dbReference type="RuleBase" id="RU079119"/>
    </source>
</evidence>
<feature type="compositionally biased region" description="Gly residues" evidence="11">
    <location>
        <begin position="484"/>
        <end position="495"/>
    </location>
</feature>
<evidence type="ECO:0000256" key="3">
    <source>
        <dbReference type="ARBA" id="ARBA00022692"/>
    </source>
</evidence>
<accession>A0AAN6GE06</accession>
<feature type="transmembrane region" description="Helical" evidence="10">
    <location>
        <begin position="41"/>
        <end position="66"/>
    </location>
</feature>
<feature type="region of interest" description="Disordered" evidence="11">
    <location>
        <begin position="127"/>
        <end position="171"/>
    </location>
</feature>
<evidence type="ECO:0000259" key="12">
    <source>
        <dbReference type="Pfam" id="PF01529"/>
    </source>
</evidence>
<feature type="compositionally biased region" description="Low complexity" evidence="11">
    <location>
        <begin position="139"/>
        <end position="148"/>
    </location>
</feature>
<feature type="compositionally biased region" description="Acidic residues" evidence="11">
    <location>
        <begin position="149"/>
        <end position="160"/>
    </location>
</feature>
<feature type="transmembrane region" description="Helical" evidence="10">
    <location>
        <begin position="266"/>
        <end position="288"/>
    </location>
</feature>
<evidence type="ECO:0000256" key="11">
    <source>
        <dbReference type="SAM" id="MobiDB-lite"/>
    </source>
</evidence>
<dbReference type="InterPro" id="IPR039859">
    <property type="entry name" value="PFA4/ZDH16/20/ERF2-like"/>
</dbReference>
<feature type="region of interest" description="Disordered" evidence="11">
    <location>
        <begin position="1"/>
        <end position="32"/>
    </location>
</feature>
<feature type="compositionally biased region" description="Low complexity" evidence="11">
    <location>
        <begin position="22"/>
        <end position="32"/>
    </location>
</feature>
<keyword evidence="14" id="KW-1185">Reference proteome</keyword>